<evidence type="ECO:0000313" key="15">
    <source>
        <dbReference type="EMBL" id="ORY31431.1"/>
    </source>
</evidence>
<feature type="transmembrane region" description="Helical" evidence="14">
    <location>
        <begin position="180"/>
        <end position="201"/>
    </location>
</feature>
<evidence type="ECO:0000256" key="4">
    <source>
        <dbReference type="ARBA" id="ARBA00022448"/>
    </source>
</evidence>
<keyword evidence="6" id="KW-0509">mRNA transport</keyword>
<feature type="transmembrane region" description="Helical" evidence="14">
    <location>
        <begin position="294"/>
        <end position="313"/>
    </location>
</feature>
<comment type="caution">
    <text evidence="15">The sequence shown here is derived from an EMBL/GenBank/DDBJ whole genome shotgun (WGS) entry which is preliminary data.</text>
</comment>
<dbReference type="GO" id="GO:0051028">
    <property type="term" value="P:mRNA transport"/>
    <property type="evidence" value="ECO:0007669"/>
    <property type="project" value="UniProtKB-KW"/>
</dbReference>
<feature type="transmembrane region" description="Helical" evidence="14">
    <location>
        <begin position="121"/>
        <end position="146"/>
    </location>
</feature>
<dbReference type="InParanoid" id="A0A1Y2B990"/>
<evidence type="ECO:0000313" key="16">
    <source>
        <dbReference type="Proteomes" id="UP000193986"/>
    </source>
</evidence>
<protein>
    <submittedName>
        <fullName evidence="15">Nucleoporin protein Ndc1-Nup</fullName>
    </submittedName>
</protein>
<feature type="transmembrane region" description="Helical" evidence="14">
    <location>
        <begin position="52"/>
        <end position="73"/>
    </location>
</feature>
<organism evidence="15 16">
    <name type="scientific">Naematelia encephala</name>
    <dbReference type="NCBI Taxonomy" id="71784"/>
    <lineage>
        <taxon>Eukaryota</taxon>
        <taxon>Fungi</taxon>
        <taxon>Dikarya</taxon>
        <taxon>Basidiomycota</taxon>
        <taxon>Agaricomycotina</taxon>
        <taxon>Tremellomycetes</taxon>
        <taxon>Tremellales</taxon>
        <taxon>Naemateliaceae</taxon>
        <taxon>Naematelia</taxon>
    </lineage>
</organism>
<dbReference type="GO" id="GO:0070631">
    <property type="term" value="P:spindle pole body localization"/>
    <property type="evidence" value="ECO:0007669"/>
    <property type="project" value="TreeGrafter"/>
</dbReference>
<evidence type="ECO:0000256" key="13">
    <source>
        <dbReference type="SAM" id="MobiDB-lite"/>
    </source>
</evidence>
<dbReference type="GO" id="GO:0006999">
    <property type="term" value="P:nuclear pore organization"/>
    <property type="evidence" value="ECO:0007669"/>
    <property type="project" value="TreeGrafter"/>
</dbReference>
<evidence type="ECO:0000256" key="8">
    <source>
        <dbReference type="ARBA" id="ARBA00022989"/>
    </source>
</evidence>
<keyword evidence="9" id="KW-0811">Translocation</keyword>
<dbReference type="Pfam" id="PF09531">
    <property type="entry name" value="Ndc1_Nup"/>
    <property type="match status" value="1"/>
</dbReference>
<evidence type="ECO:0000256" key="3">
    <source>
        <dbReference type="ARBA" id="ARBA00005760"/>
    </source>
</evidence>
<dbReference type="PANTHER" id="PTHR13269">
    <property type="entry name" value="NUCLEOPORIN NDC1"/>
    <property type="match status" value="1"/>
</dbReference>
<dbReference type="Proteomes" id="UP000193986">
    <property type="component" value="Unassembled WGS sequence"/>
</dbReference>
<dbReference type="AlphaFoldDB" id="A0A1Y2B990"/>
<evidence type="ECO:0000256" key="11">
    <source>
        <dbReference type="ARBA" id="ARBA00023136"/>
    </source>
</evidence>
<dbReference type="GO" id="GO:0005816">
    <property type="term" value="C:spindle pole body"/>
    <property type="evidence" value="ECO:0007669"/>
    <property type="project" value="TreeGrafter"/>
</dbReference>
<feature type="region of interest" description="Disordered" evidence="13">
    <location>
        <begin position="413"/>
        <end position="432"/>
    </location>
</feature>
<evidence type="ECO:0000256" key="7">
    <source>
        <dbReference type="ARBA" id="ARBA00022927"/>
    </source>
</evidence>
<dbReference type="GO" id="GO:0030674">
    <property type="term" value="F:protein-macromolecule adaptor activity"/>
    <property type="evidence" value="ECO:0007669"/>
    <property type="project" value="TreeGrafter"/>
</dbReference>
<dbReference type="PANTHER" id="PTHR13269:SF6">
    <property type="entry name" value="NUCLEOPORIN NDC1"/>
    <property type="match status" value="1"/>
</dbReference>
<gene>
    <name evidence="15" type="ORF">BCR39DRAFT_526686</name>
</gene>
<feature type="transmembrane region" description="Helical" evidence="14">
    <location>
        <begin position="79"/>
        <end position="100"/>
    </location>
</feature>
<dbReference type="OrthoDB" id="67850at2759"/>
<evidence type="ECO:0000256" key="1">
    <source>
        <dbReference type="ARBA" id="ARBA00004232"/>
    </source>
</evidence>
<keyword evidence="12" id="KW-0539">Nucleus</keyword>
<dbReference type="GO" id="GO:0070762">
    <property type="term" value="C:nuclear pore transmembrane ring"/>
    <property type="evidence" value="ECO:0007669"/>
    <property type="project" value="TreeGrafter"/>
</dbReference>
<accession>A0A1Y2B990</accession>
<keyword evidence="4" id="KW-0813">Transport</keyword>
<feature type="transmembrane region" description="Helical" evidence="14">
    <location>
        <begin position="265"/>
        <end position="282"/>
    </location>
</feature>
<evidence type="ECO:0000256" key="6">
    <source>
        <dbReference type="ARBA" id="ARBA00022816"/>
    </source>
</evidence>
<keyword evidence="11 14" id="KW-0472">Membrane</keyword>
<proteinExistence type="inferred from homology"/>
<keyword evidence="7" id="KW-0653">Protein transport</keyword>
<keyword evidence="8 14" id="KW-1133">Transmembrane helix</keyword>
<dbReference type="GO" id="GO:0031965">
    <property type="term" value="C:nuclear membrane"/>
    <property type="evidence" value="ECO:0007669"/>
    <property type="project" value="UniProtKB-SubCell"/>
</dbReference>
<feature type="transmembrane region" description="Helical" evidence="14">
    <location>
        <begin position="227"/>
        <end position="245"/>
    </location>
</feature>
<comment type="similarity">
    <text evidence="3">Belongs to the NDC1 family.</text>
</comment>
<keyword evidence="10" id="KW-0906">Nuclear pore complex</keyword>
<evidence type="ECO:0000256" key="2">
    <source>
        <dbReference type="ARBA" id="ARBA00004567"/>
    </source>
</evidence>
<dbReference type="STRING" id="71784.A0A1Y2B990"/>
<keyword evidence="5 14" id="KW-0812">Transmembrane</keyword>
<evidence type="ECO:0000256" key="5">
    <source>
        <dbReference type="ARBA" id="ARBA00022692"/>
    </source>
</evidence>
<evidence type="ECO:0000256" key="12">
    <source>
        <dbReference type="ARBA" id="ARBA00023242"/>
    </source>
</evidence>
<evidence type="ECO:0000256" key="10">
    <source>
        <dbReference type="ARBA" id="ARBA00023132"/>
    </source>
</evidence>
<reference evidence="15 16" key="1">
    <citation type="submission" date="2016-07" db="EMBL/GenBank/DDBJ databases">
        <title>Pervasive Adenine N6-methylation of Active Genes in Fungi.</title>
        <authorList>
            <consortium name="DOE Joint Genome Institute"/>
            <person name="Mondo S.J."/>
            <person name="Dannebaum R.O."/>
            <person name="Kuo R.C."/>
            <person name="Labutti K."/>
            <person name="Haridas S."/>
            <person name="Kuo A."/>
            <person name="Salamov A."/>
            <person name="Ahrendt S.R."/>
            <person name="Lipzen A."/>
            <person name="Sullivan W."/>
            <person name="Andreopoulos W.B."/>
            <person name="Clum A."/>
            <person name="Lindquist E."/>
            <person name="Daum C."/>
            <person name="Ramamoorthy G.K."/>
            <person name="Gryganskyi A."/>
            <person name="Culley D."/>
            <person name="Magnuson J.K."/>
            <person name="James T.Y."/>
            <person name="O'Malley M.A."/>
            <person name="Stajich J.E."/>
            <person name="Spatafora J.W."/>
            <person name="Visel A."/>
            <person name="Grigoriev I.V."/>
        </authorList>
    </citation>
    <scope>NUCLEOTIDE SEQUENCE [LARGE SCALE GENOMIC DNA]</scope>
    <source>
        <strain evidence="15 16">68-887.2</strain>
    </source>
</reference>
<evidence type="ECO:0000256" key="14">
    <source>
        <dbReference type="SAM" id="Phobius"/>
    </source>
</evidence>
<keyword evidence="16" id="KW-1185">Reference proteome</keyword>
<feature type="compositionally biased region" description="Low complexity" evidence="13">
    <location>
        <begin position="417"/>
        <end position="429"/>
    </location>
</feature>
<evidence type="ECO:0000256" key="9">
    <source>
        <dbReference type="ARBA" id="ARBA00023010"/>
    </source>
</evidence>
<dbReference type="GO" id="GO:0015031">
    <property type="term" value="P:protein transport"/>
    <property type="evidence" value="ECO:0007669"/>
    <property type="project" value="UniProtKB-KW"/>
</dbReference>
<dbReference type="InterPro" id="IPR019049">
    <property type="entry name" value="Nucleoporin_prot_Ndc1/Nup"/>
</dbReference>
<comment type="subcellular location">
    <subcellularLocation>
        <location evidence="1">Nucleus membrane</location>
        <topology evidence="1">Multi-pass membrane protein</topology>
    </subcellularLocation>
    <subcellularLocation>
        <location evidence="2">Nucleus</location>
        <location evidence="2">Nuclear pore complex</location>
    </subcellularLocation>
</comment>
<name>A0A1Y2B990_9TREE</name>
<dbReference type="EMBL" id="MCFC01000015">
    <property type="protein sequence ID" value="ORY31431.1"/>
    <property type="molecule type" value="Genomic_DNA"/>
</dbReference>
<sequence>MSLSALAPSAPPPRATTTTTATVIRPAQAAKPPISNLARIDAQYRVALTKRWYAFILRCAVFLSVPFALIIGLETRKWSIIPLSYLASILAFAIAVGPVLKTKRQIMIYPTKLTSKSNLPSILLSTLTSSSLLQLLGTHIFAAVVLTTTYAKVLTYGDSELDFGILSPTPRHPWHLNERFLFLLTGTSVLFIGVALREILFDRIKAVWPRRKTPLFLSAQRSIRAEIPAWTDIVFGPFAGVFNLINFTPIYTFIFTASHWALRRWWYRKLIIFSGGYLRPYVVNLAKSKSSVNVYAAWHLFLLEALGLIMLQLPSAAMNAYVTQPLNFDALTRKSPISPDRYLLTALKSQNPYHLRFTLFELLRVSNLPNRRQALFADIPRNPSSTSQSLICDLFENLLILLGRSHQTLVTRGGALSSSSSPAPTSRPAPDVHTAQIRSADIFRPVAKPKSILQNLLDGPIRSGPPPIPVQKAEIQVKQITGKAVERVEGVKKDVIGRIEGYPVVVKANGWLGAVYAWSGEEWARRNVVSAIPDVDQIRLIVDIFATLAVASIEEDTYGQVQHLLPSVLEAIVRVRSAALQLEASLSAQATLLGRAQDSAIGVVKVRVSVLNQACESGVQRIADKFGSSLGALRFPSSISAALTEICRDES</sequence>